<accession>A0ABD3GEP6</accession>
<dbReference type="PANTHER" id="PTHR31286:SF180">
    <property type="entry name" value="OS10G0362600 PROTEIN"/>
    <property type="match status" value="1"/>
</dbReference>
<sequence length="163" mass="18668">MVYSTPWEPGFDTNKVLTKKMACWLDLANVDPLIEDEATCMLNTLGEVVRIASVTEKQEDKYPNIRGCILMDMTKPLPTVMKIILNNEVKRVQIQYDVLPDACYTCHKRGHFARFCPLTTKEKKEPQPQSRDKEETTGDNTNEVEEDNNSRGEAKEKTVDLNE</sequence>
<gene>
    <name evidence="4" type="ORF">R1sor_027069</name>
</gene>
<comment type="caution">
    <text evidence="4">The sequence shown here is derived from an EMBL/GenBank/DDBJ whole genome shotgun (WGS) entry which is preliminary data.</text>
</comment>
<reference evidence="4 5" key="1">
    <citation type="submission" date="2024-09" db="EMBL/GenBank/DDBJ databases">
        <title>Chromosome-scale assembly of Riccia sorocarpa.</title>
        <authorList>
            <person name="Paukszto L."/>
        </authorList>
    </citation>
    <scope>NUCLEOTIDE SEQUENCE [LARGE SCALE GENOMIC DNA]</scope>
    <source>
        <strain evidence="4">LP-2024</strain>
        <tissue evidence="4">Aerial parts of the thallus</tissue>
    </source>
</reference>
<keyword evidence="1" id="KW-0863">Zinc-finger</keyword>
<dbReference type="SUPFAM" id="SSF57756">
    <property type="entry name" value="Retrovirus zinc finger-like domains"/>
    <property type="match status" value="1"/>
</dbReference>
<dbReference type="Gene3D" id="4.10.60.10">
    <property type="entry name" value="Zinc finger, CCHC-type"/>
    <property type="match status" value="1"/>
</dbReference>
<evidence type="ECO:0000256" key="2">
    <source>
        <dbReference type="SAM" id="MobiDB-lite"/>
    </source>
</evidence>
<feature type="domain" description="CCHC-type" evidence="3">
    <location>
        <begin position="103"/>
        <end position="117"/>
    </location>
</feature>
<dbReference type="GO" id="GO:0008270">
    <property type="term" value="F:zinc ion binding"/>
    <property type="evidence" value="ECO:0007669"/>
    <property type="project" value="UniProtKB-KW"/>
</dbReference>
<feature type="compositionally biased region" description="Basic and acidic residues" evidence="2">
    <location>
        <begin position="120"/>
        <end position="136"/>
    </location>
</feature>
<name>A0ABD3GEP6_9MARC</name>
<organism evidence="4 5">
    <name type="scientific">Riccia sorocarpa</name>
    <dbReference type="NCBI Taxonomy" id="122646"/>
    <lineage>
        <taxon>Eukaryota</taxon>
        <taxon>Viridiplantae</taxon>
        <taxon>Streptophyta</taxon>
        <taxon>Embryophyta</taxon>
        <taxon>Marchantiophyta</taxon>
        <taxon>Marchantiopsida</taxon>
        <taxon>Marchantiidae</taxon>
        <taxon>Marchantiales</taxon>
        <taxon>Ricciaceae</taxon>
        <taxon>Riccia</taxon>
    </lineage>
</organism>
<dbReference type="InterPro" id="IPR025836">
    <property type="entry name" value="Zn_knuckle_CX2CX4HX4C"/>
</dbReference>
<dbReference type="SMART" id="SM00343">
    <property type="entry name" value="ZnF_C2HC"/>
    <property type="match status" value="1"/>
</dbReference>
<dbReference type="AlphaFoldDB" id="A0ABD3GEP6"/>
<keyword evidence="1" id="KW-0862">Zinc</keyword>
<feature type="compositionally biased region" description="Basic and acidic residues" evidence="2">
    <location>
        <begin position="148"/>
        <end position="163"/>
    </location>
</feature>
<protein>
    <recommendedName>
        <fullName evidence="3">CCHC-type domain-containing protein</fullName>
    </recommendedName>
</protein>
<dbReference type="Proteomes" id="UP001633002">
    <property type="component" value="Unassembled WGS sequence"/>
</dbReference>
<keyword evidence="5" id="KW-1185">Reference proteome</keyword>
<evidence type="ECO:0000259" key="3">
    <source>
        <dbReference type="PROSITE" id="PS50158"/>
    </source>
</evidence>
<evidence type="ECO:0000313" key="5">
    <source>
        <dbReference type="Proteomes" id="UP001633002"/>
    </source>
</evidence>
<dbReference type="InterPro" id="IPR001878">
    <property type="entry name" value="Znf_CCHC"/>
</dbReference>
<dbReference type="EMBL" id="JBJQOH010000008">
    <property type="protein sequence ID" value="KAL3677121.1"/>
    <property type="molecule type" value="Genomic_DNA"/>
</dbReference>
<keyword evidence="1" id="KW-0479">Metal-binding</keyword>
<evidence type="ECO:0000313" key="4">
    <source>
        <dbReference type="EMBL" id="KAL3677121.1"/>
    </source>
</evidence>
<evidence type="ECO:0000256" key="1">
    <source>
        <dbReference type="PROSITE-ProRule" id="PRU00047"/>
    </source>
</evidence>
<dbReference type="InterPro" id="IPR040256">
    <property type="entry name" value="At4g02000-like"/>
</dbReference>
<proteinExistence type="predicted"/>
<dbReference type="PROSITE" id="PS50158">
    <property type="entry name" value="ZF_CCHC"/>
    <property type="match status" value="1"/>
</dbReference>
<dbReference type="Pfam" id="PF14392">
    <property type="entry name" value="zf-CCHC_4"/>
    <property type="match status" value="1"/>
</dbReference>
<feature type="region of interest" description="Disordered" evidence="2">
    <location>
        <begin position="120"/>
        <end position="163"/>
    </location>
</feature>
<dbReference type="InterPro" id="IPR036875">
    <property type="entry name" value="Znf_CCHC_sf"/>
</dbReference>
<dbReference type="PANTHER" id="PTHR31286">
    <property type="entry name" value="GLYCINE-RICH CELL WALL STRUCTURAL PROTEIN 1.8-LIKE"/>
    <property type="match status" value="1"/>
</dbReference>